<protein>
    <submittedName>
        <fullName evidence="1">Uncharacterized protein</fullName>
    </submittedName>
</protein>
<dbReference type="AlphaFoldDB" id="M7Z7W0"/>
<gene>
    <name evidence="1" type="ORF">TRIUR3_26881</name>
</gene>
<accession>M7Z7W0</accession>
<evidence type="ECO:0000313" key="1">
    <source>
        <dbReference type="EMBL" id="EMS55651.1"/>
    </source>
</evidence>
<reference evidence="1" key="1">
    <citation type="journal article" date="2013" name="Nature">
        <title>Draft genome of the wheat A-genome progenitor Triticum urartu.</title>
        <authorList>
            <person name="Ling H.Q."/>
            <person name="Zhao S."/>
            <person name="Liu D."/>
            <person name="Wang J."/>
            <person name="Sun H."/>
            <person name="Zhang C."/>
            <person name="Fan H."/>
            <person name="Li D."/>
            <person name="Dong L."/>
            <person name="Tao Y."/>
            <person name="Gao C."/>
            <person name="Wu H."/>
            <person name="Li Y."/>
            <person name="Cui Y."/>
            <person name="Guo X."/>
            <person name="Zheng S."/>
            <person name="Wang B."/>
            <person name="Yu K."/>
            <person name="Liang Q."/>
            <person name="Yang W."/>
            <person name="Lou X."/>
            <person name="Chen J."/>
            <person name="Feng M."/>
            <person name="Jian J."/>
            <person name="Zhang X."/>
            <person name="Luo G."/>
            <person name="Jiang Y."/>
            <person name="Liu J."/>
            <person name="Wang Z."/>
            <person name="Sha Y."/>
            <person name="Zhang B."/>
            <person name="Wu H."/>
            <person name="Tang D."/>
            <person name="Shen Q."/>
            <person name="Xue P."/>
            <person name="Zou S."/>
            <person name="Wang X."/>
            <person name="Liu X."/>
            <person name="Wang F."/>
            <person name="Yang Y."/>
            <person name="An X."/>
            <person name="Dong Z."/>
            <person name="Zhang K."/>
            <person name="Zhang X."/>
            <person name="Luo M.C."/>
            <person name="Dvorak J."/>
            <person name="Tong Y."/>
            <person name="Wang J."/>
            <person name="Yang H."/>
            <person name="Li Z."/>
            <person name="Wang D."/>
            <person name="Zhang A."/>
            <person name="Wang J."/>
        </authorList>
    </citation>
    <scope>NUCLEOTIDE SEQUENCE</scope>
</reference>
<name>M7Z7W0_TRIUA</name>
<proteinExistence type="predicted"/>
<dbReference type="EMBL" id="KD167950">
    <property type="protein sequence ID" value="EMS55651.1"/>
    <property type="molecule type" value="Genomic_DNA"/>
</dbReference>
<sequence length="171" mass="19099">MRKLETQDVPVPVPGGGRCVAHLMVGLHLRVVAWAGNIDGVKPDHYLPGFLTTGQRYRLPSKNKRAGTLMELLLYSMMMASHAINPFLPEQVFDFTDYPKTKIHLVVLLRLIEVTVLMISNIRLVTAALLSLPLVVLIGKLAVYNLSDRILTDVVLKRHAIPGFQQNKNPQ</sequence>
<organism evidence="1">
    <name type="scientific">Triticum urartu</name>
    <name type="common">Red wild einkorn</name>
    <name type="synonym">Crithodium urartu</name>
    <dbReference type="NCBI Taxonomy" id="4572"/>
    <lineage>
        <taxon>Eukaryota</taxon>
        <taxon>Viridiplantae</taxon>
        <taxon>Streptophyta</taxon>
        <taxon>Embryophyta</taxon>
        <taxon>Tracheophyta</taxon>
        <taxon>Spermatophyta</taxon>
        <taxon>Magnoliopsida</taxon>
        <taxon>Liliopsida</taxon>
        <taxon>Poales</taxon>
        <taxon>Poaceae</taxon>
        <taxon>BOP clade</taxon>
        <taxon>Pooideae</taxon>
        <taxon>Triticodae</taxon>
        <taxon>Triticeae</taxon>
        <taxon>Triticinae</taxon>
        <taxon>Triticum</taxon>
    </lineage>
</organism>